<reference evidence="1" key="1">
    <citation type="submission" date="2021-06" db="EMBL/GenBank/DDBJ databases">
        <authorList>
            <person name="Kallberg Y."/>
            <person name="Tangrot J."/>
            <person name="Rosling A."/>
        </authorList>
    </citation>
    <scope>NUCLEOTIDE SEQUENCE</scope>
    <source>
        <strain evidence="1">MT106</strain>
    </source>
</reference>
<feature type="non-terminal residue" evidence="1">
    <location>
        <position position="247"/>
    </location>
</feature>
<proteinExistence type="predicted"/>
<protein>
    <submittedName>
        <fullName evidence="1">4575_t:CDS:1</fullName>
    </submittedName>
</protein>
<keyword evidence="2" id="KW-1185">Reference proteome</keyword>
<dbReference type="OrthoDB" id="2434387at2759"/>
<accession>A0A9N9CPE4</accession>
<comment type="caution">
    <text evidence="1">The sequence shown here is derived from an EMBL/GenBank/DDBJ whole genome shotgun (WGS) entry which is preliminary data.</text>
</comment>
<dbReference type="AlphaFoldDB" id="A0A9N9CPE4"/>
<dbReference type="EMBL" id="CAJVPL010002397">
    <property type="protein sequence ID" value="CAG8609180.1"/>
    <property type="molecule type" value="Genomic_DNA"/>
</dbReference>
<organism evidence="1 2">
    <name type="scientific">Ambispora gerdemannii</name>
    <dbReference type="NCBI Taxonomy" id="144530"/>
    <lineage>
        <taxon>Eukaryota</taxon>
        <taxon>Fungi</taxon>
        <taxon>Fungi incertae sedis</taxon>
        <taxon>Mucoromycota</taxon>
        <taxon>Glomeromycotina</taxon>
        <taxon>Glomeromycetes</taxon>
        <taxon>Archaeosporales</taxon>
        <taxon>Ambisporaceae</taxon>
        <taxon>Ambispora</taxon>
    </lineage>
</organism>
<dbReference type="Proteomes" id="UP000789831">
    <property type="component" value="Unassembled WGS sequence"/>
</dbReference>
<sequence>DKSTNILEVLKLAIRTFDQTTITLASTRAYKGSNHLRVDSEPNAKIPRSSSKLAQNFKLPDSSINPVAVLELLATPSQVRQAFRTNIASETLPKAIHHNHLWTYHRDCIESSIKTSPTCPRPDCKKEELHPQFDTVPAEYIELWKVKIRDVFDLLYDSDELLLAREIGDYYPRSLQKNIHVVVSLPTPTDSYARYFKVISYEVWSLKNLLFMSLASQEVRARAKKLLQKKRSSWLRPDYLHPLLTTP</sequence>
<evidence type="ECO:0000313" key="1">
    <source>
        <dbReference type="EMBL" id="CAG8609180.1"/>
    </source>
</evidence>
<name>A0A9N9CPE4_9GLOM</name>
<gene>
    <name evidence="1" type="ORF">AGERDE_LOCUS9504</name>
</gene>
<evidence type="ECO:0000313" key="2">
    <source>
        <dbReference type="Proteomes" id="UP000789831"/>
    </source>
</evidence>